<organism evidence="7 8">
    <name type="scientific">Rubrivivax gelatinosus (strain NBRC 100245 / IL144)</name>
    <dbReference type="NCBI Taxonomy" id="983917"/>
    <lineage>
        <taxon>Bacteria</taxon>
        <taxon>Pseudomonadati</taxon>
        <taxon>Pseudomonadota</taxon>
        <taxon>Betaproteobacteria</taxon>
        <taxon>Burkholderiales</taxon>
        <taxon>Sphaerotilaceae</taxon>
        <taxon>Rubrivivax</taxon>
    </lineage>
</organism>
<dbReference type="EMBL" id="AP012320">
    <property type="protein sequence ID" value="BAL94881.1"/>
    <property type="molecule type" value="Genomic_DNA"/>
</dbReference>
<dbReference type="InterPro" id="IPR017867">
    <property type="entry name" value="Tyr_phospatase_low_mol_wt"/>
</dbReference>
<dbReference type="PRINTS" id="PR00719">
    <property type="entry name" value="LMWPTPASE"/>
</dbReference>
<accession>I0HPE4</accession>
<name>I0HPE4_RUBGI</name>
<evidence type="ECO:0000256" key="5">
    <source>
        <dbReference type="PIRSR" id="PIRSR617867-1"/>
    </source>
</evidence>
<dbReference type="KEGG" id="rge:RGE_15400"/>
<protein>
    <recommendedName>
        <fullName evidence="2">protein-tyrosine-phosphatase</fullName>
        <ecNumber evidence="2">3.1.3.48</ecNumber>
    </recommendedName>
</protein>
<dbReference type="SMART" id="SM00226">
    <property type="entry name" value="LMWPc"/>
    <property type="match status" value="1"/>
</dbReference>
<evidence type="ECO:0000313" key="7">
    <source>
        <dbReference type="EMBL" id="BAL94881.1"/>
    </source>
</evidence>
<keyword evidence="8" id="KW-1185">Reference proteome</keyword>
<dbReference type="RefSeq" id="WP_014427749.1">
    <property type="nucleotide sequence ID" value="NC_017075.1"/>
</dbReference>
<dbReference type="InterPro" id="IPR036196">
    <property type="entry name" value="Ptyr_pPase_sf"/>
</dbReference>
<dbReference type="HOGENOM" id="CLU_071415_2_2_4"/>
<gene>
    <name evidence="7" type="primary">ptpA</name>
    <name evidence="7" type="ordered locus">RGE_15400</name>
</gene>
<evidence type="ECO:0000313" key="8">
    <source>
        <dbReference type="Proteomes" id="UP000007883"/>
    </source>
</evidence>
<dbReference type="eggNOG" id="COG0394">
    <property type="taxonomic scope" value="Bacteria"/>
</dbReference>
<keyword evidence="4" id="KW-0904">Protein phosphatase</keyword>
<evidence type="ECO:0000256" key="4">
    <source>
        <dbReference type="ARBA" id="ARBA00022912"/>
    </source>
</evidence>
<dbReference type="EC" id="3.1.3.48" evidence="2"/>
<proteinExistence type="inferred from homology"/>
<dbReference type="SUPFAM" id="SSF52788">
    <property type="entry name" value="Phosphotyrosine protein phosphatases I"/>
    <property type="match status" value="1"/>
</dbReference>
<feature type="domain" description="Phosphotyrosine protein phosphatase I" evidence="6">
    <location>
        <begin position="6"/>
        <end position="156"/>
    </location>
</feature>
<evidence type="ECO:0000256" key="3">
    <source>
        <dbReference type="ARBA" id="ARBA00022801"/>
    </source>
</evidence>
<reference evidence="7 8" key="1">
    <citation type="journal article" date="2012" name="J. Bacteriol.">
        <title>Complete genome sequence of phototrophic betaproteobacterium Rubrivivax gelatinosus IL144.</title>
        <authorList>
            <person name="Nagashima S."/>
            <person name="Kamimura A."/>
            <person name="Shimizu T."/>
            <person name="Nakamura-isaki S."/>
            <person name="Aono E."/>
            <person name="Sakamoto K."/>
            <person name="Ichikawa N."/>
            <person name="Nakazawa H."/>
            <person name="Sekine M."/>
            <person name="Yamazaki S."/>
            <person name="Fujita N."/>
            <person name="Shimada K."/>
            <person name="Hanada S."/>
            <person name="Nagashima K.V.P."/>
        </authorList>
    </citation>
    <scope>NUCLEOTIDE SEQUENCE [LARGE SCALE GENOMIC DNA]</scope>
    <source>
        <strain evidence="8">NBRC 100245 / IL144</strain>
    </source>
</reference>
<dbReference type="Proteomes" id="UP000007883">
    <property type="component" value="Chromosome"/>
</dbReference>
<dbReference type="PANTHER" id="PTHR11717:SF7">
    <property type="entry name" value="LOW MOLECULAR WEIGHT PHOSPHOTYROSINE PROTEIN PHOSPHATASE"/>
    <property type="match status" value="1"/>
</dbReference>
<evidence type="ECO:0000259" key="6">
    <source>
        <dbReference type="SMART" id="SM00226"/>
    </source>
</evidence>
<dbReference type="PATRIC" id="fig|983917.3.peg.1506"/>
<evidence type="ECO:0000256" key="1">
    <source>
        <dbReference type="ARBA" id="ARBA00011063"/>
    </source>
</evidence>
<feature type="active site" description="Proton donor" evidence="5">
    <location>
        <position position="130"/>
    </location>
</feature>
<dbReference type="GO" id="GO:0004725">
    <property type="term" value="F:protein tyrosine phosphatase activity"/>
    <property type="evidence" value="ECO:0007669"/>
    <property type="project" value="UniProtKB-EC"/>
</dbReference>
<dbReference type="Gene3D" id="3.40.50.2300">
    <property type="match status" value="1"/>
</dbReference>
<keyword evidence="3 7" id="KW-0378">Hydrolase</keyword>
<dbReference type="CDD" id="cd16343">
    <property type="entry name" value="LMWPTP"/>
    <property type="match status" value="1"/>
</dbReference>
<sequence>MNASPSSILLICMGNICRSPSAEGVLRAKLEAAGLGRQVRVDSAGTLGYHAGEAPDPRAVRHAAARGYDLTRLRARKVEREDFSRFDWILGMDEDNLARLRQIAPDDARADLGLLMDHALRHAGVREVPDPYYGSAAGFERVLDLIEDACDGIVARLLRAQST</sequence>
<dbReference type="FunFam" id="3.40.50.2300:FF:000113">
    <property type="entry name" value="Low molecular weight protein-tyrosine-phosphatase"/>
    <property type="match status" value="1"/>
</dbReference>
<dbReference type="InterPro" id="IPR023485">
    <property type="entry name" value="Ptyr_pPase"/>
</dbReference>
<evidence type="ECO:0000256" key="2">
    <source>
        <dbReference type="ARBA" id="ARBA00013064"/>
    </source>
</evidence>
<dbReference type="STRING" id="983917.RGE_15400"/>
<dbReference type="PANTHER" id="PTHR11717">
    <property type="entry name" value="LOW MOLECULAR WEIGHT PROTEIN TYROSINE PHOSPHATASE"/>
    <property type="match status" value="1"/>
</dbReference>
<comment type="similarity">
    <text evidence="1">Belongs to the low molecular weight phosphotyrosine protein phosphatase family.</text>
</comment>
<feature type="active site" description="Nucleophile" evidence="5">
    <location>
        <position position="12"/>
    </location>
</feature>
<feature type="active site" evidence="5">
    <location>
        <position position="18"/>
    </location>
</feature>
<dbReference type="AlphaFoldDB" id="I0HPE4"/>
<dbReference type="Pfam" id="PF01451">
    <property type="entry name" value="LMWPc"/>
    <property type="match status" value="1"/>
</dbReference>
<dbReference type="InterPro" id="IPR050438">
    <property type="entry name" value="LMW_PTPase"/>
</dbReference>